<name>A0A699YQL5_HAELA</name>
<accession>A0A699YQL5</accession>
<keyword evidence="3" id="KW-1185">Reference proteome</keyword>
<evidence type="ECO:0000313" key="3">
    <source>
        <dbReference type="Proteomes" id="UP000485058"/>
    </source>
</evidence>
<feature type="non-terminal residue" evidence="2">
    <location>
        <position position="1"/>
    </location>
</feature>
<feature type="region of interest" description="Disordered" evidence="1">
    <location>
        <begin position="81"/>
        <end position="118"/>
    </location>
</feature>
<gene>
    <name evidence="2" type="ORF">HaLaN_08147</name>
</gene>
<protein>
    <submittedName>
        <fullName evidence="2">Uncharacterized protein</fullName>
    </submittedName>
</protein>
<dbReference type="Proteomes" id="UP000485058">
    <property type="component" value="Unassembled WGS sequence"/>
</dbReference>
<sequence>MGAHQAPLTRGGRTRARTAWGCPCGHAGKQGSNDWTSVTTCIATVCNPDLGCAQSKLAALAGLREHLLQLLQQVARVQPAPASALPESSLEQRSPGRFQLWPPTAGPSASKLHLGCQP</sequence>
<dbReference type="AlphaFoldDB" id="A0A699YQL5"/>
<dbReference type="EMBL" id="BLLF01000505">
    <property type="protein sequence ID" value="GFH12453.1"/>
    <property type="molecule type" value="Genomic_DNA"/>
</dbReference>
<proteinExistence type="predicted"/>
<reference evidence="2 3" key="1">
    <citation type="submission" date="2020-02" db="EMBL/GenBank/DDBJ databases">
        <title>Draft genome sequence of Haematococcus lacustris strain NIES-144.</title>
        <authorList>
            <person name="Morimoto D."/>
            <person name="Nakagawa S."/>
            <person name="Yoshida T."/>
            <person name="Sawayama S."/>
        </authorList>
    </citation>
    <scope>NUCLEOTIDE SEQUENCE [LARGE SCALE GENOMIC DNA]</scope>
    <source>
        <strain evidence="2 3">NIES-144</strain>
    </source>
</reference>
<organism evidence="2 3">
    <name type="scientific">Haematococcus lacustris</name>
    <name type="common">Green alga</name>
    <name type="synonym">Haematococcus pluvialis</name>
    <dbReference type="NCBI Taxonomy" id="44745"/>
    <lineage>
        <taxon>Eukaryota</taxon>
        <taxon>Viridiplantae</taxon>
        <taxon>Chlorophyta</taxon>
        <taxon>core chlorophytes</taxon>
        <taxon>Chlorophyceae</taxon>
        <taxon>CS clade</taxon>
        <taxon>Chlamydomonadales</taxon>
        <taxon>Haematococcaceae</taxon>
        <taxon>Haematococcus</taxon>
    </lineage>
</organism>
<evidence type="ECO:0000256" key="1">
    <source>
        <dbReference type="SAM" id="MobiDB-lite"/>
    </source>
</evidence>
<evidence type="ECO:0000313" key="2">
    <source>
        <dbReference type="EMBL" id="GFH12453.1"/>
    </source>
</evidence>
<comment type="caution">
    <text evidence="2">The sequence shown here is derived from an EMBL/GenBank/DDBJ whole genome shotgun (WGS) entry which is preliminary data.</text>
</comment>
<feature type="non-terminal residue" evidence="2">
    <location>
        <position position="118"/>
    </location>
</feature>